<dbReference type="Gene3D" id="1.20.120.520">
    <property type="entry name" value="nmb1532 protein domain like"/>
    <property type="match status" value="1"/>
</dbReference>
<evidence type="ECO:0000313" key="3">
    <source>
        <dbReference type="EMBL" id="SDY91305.1"/>
    </source>
</evidence>
<dbReference type="Pfam" id="PF01814">
    <property type="entry name" value="Hemerythrin"/>
    <property type="match status" value="1"/>
</dbReference>
<name>A0A1H3NSA2_9ACTN</name>
<keyword evidence="4" id="KW-1185">Reference proteome</keyword>
<accession>A0A1H3NSA2</accession>
<proteinExistence type="predicted"/>
<feature type="domain" description="Hemerythrin-like" evidence="2">
    <location>
        <begin position="9"/>
        <end position="125"/>
    </location>
</feature>
<evidence type="ECO:0000259" key="2">
    <source>
        <dbReference type="Pfam" id="PF01814"/>
    </source>
</evidence>
<feature type="region of interest" description="Disordered" evidence="1">
    <location>
        <begin position="141"/>
        <end position="167"/>
    </location>
</feature>
<dbReference type="EMBL" id="FNPH01000004">
    <property type="protein sequence ID" value="SDY91305.1"/>
    <property type="molecule type" value="Genomic_DNA"/>
</dbReference>
<protein>
    <submittedName>
        <fullName evidence="3">Hemerythrin HHE cation binding domain-containing protein</fullName>
    </submittedName>
</protein>
<dbReference type="PANTHER" id="PTHR35585:SF1">
    <property type="entry name" value="HHE DOMAIN PROTEIN (AFU_ORTHOLOGUE AFUA_4G00730)"/>
    <property type="match status" value="1"/>
</dbReference>
<organism evidence="3 4">
    <name type="scientific">Micromonospora pattaloongensis</name>
    <dbReference type="NCBI Taxonomy" id="405436"/>
    <lineage>
        <taxon>Bacteria</taxon>
        <taxon>Bacillati</taxon>
        <taxon>Actinomycetota</taxon>
        <taxon>Actinomycetes</taxon>
        <taxon>Micromonosporales</taxon>
        <taxon>Micromonosporaceae</taxon>
        <taxon>Micromonospora</taxon>
    </lineage>
</organism>
<sequence length="191" mass="21534">MTTAGKQDVVELLLDQHNQIKSLFSRVATEPQGAQKRELFEQLVHLLAVHETAEEEVVHPYARRKIEAGEQVVERRQHEEDKAKRELAALYDMGVDHPDFNAKLQTFSEEVLQHANREESEEFARLRQTASQDQLTRMAGAVRAAEATAPTRPHPHSGESATANLVAGPPLAVFDRARDAVRDWRQKQGSE</sequence>
<reference evidence="4" key="1">
    <citation type="submission" date="2016-10" db="EMBL/GenBank/DDBJ databases">
        <authorList>
            <person name="Varghese N."/>
            <person name="Submissions S."/>
        </authorList>
    </citation>
    <scope>NUCLEOTIDE SEQUENCE [LARGE SCALE GENOMIC DNA]</scope>
    <source>
        <strain evidence="4">DSM 45245</strain>
    </source>
</reference>
<dbReference type="STRING" id="405436.SAMN05444365_104112"/>
<dbReference type="RefSeq" id="WP_091556053.1">
    <property type="nucleotide sequence ID" value="NZ_FNPH01000004.1"/>
</dbReference>
<dbReference type="Proteomes" id="UP000242415">
    <property type="component" value="Unassembled WGS sequence"/>
</dbReference>
<dbReference type="OrthoDB" id="3212362at2"/>
<evidence type="ECO:0000256" key="1">
    <source>
        <dbReference type="SAM" id="MobiDB-lite"/>
    </source>
</evidence>
<dbReference type="InterPro" id="IPR012312">
    <property type="entry name" value="Hemerythrin-like"/>
</dbReference>
<dbReference type="AlphaFoldDB" id="A0A1H3NSA2"/>
<dbReference type="PANTHER" id="PTHR35585">
    <property type="entry name" value="HHE DOMAIN PROTEIN (AFU_ORTHOLOGUE AFUA_4G00730)"/>
    <property type="match status" value="1"/>
</dbReference>
<gene>
    <name evidence="3" type="ORF">SAMN05444365_104112</name>
</gene>
<evidence type="ECO:0000313" key="4">
    <source>
        <dbReference type="Proteomes" id="UP000242415"/>
    </source>
</evidence>